<proteinExistence type="predicted"/>
<dbReference type="STRING" id="3708.A0A078FHR1"/>
<accession>A0A078FHR1</accession>
<dbReference type="AlphaFoldDB" id="A0A078FHR1"/>
<dbReference type="Gramene" id="CDY11603">
    <property type="protein sequence ID" value="CDY11603"/>
    <property type="gene ID" value="GSBRNA2T00049721001"/>
</dbReference>
<protein>
    <submittedName>
        <fullName evidence="1">BnaC06g31360D protein</fullName>
    </submittedName>
</protein>
<evidence type="ECO:0000313" key="2">
    <source>
        <dbReference type="Proteomes" id="UP000028999"/>
    </source>
</evidence>
<name>A0A078FHR1_BRANA</name>
<sequence>MGNAYMRAKHGSGLVKRVAINVEYEFLRRSTRGPRTALTSPHASTLEVGMIYHV</sequence>
<dbReference type="Proteomes" id="UP000028999">
    <property type="component" value="Unassembled WGS sequence"/>
</dbReference>
<gene>
    <name evidence="1" type="primary">BnaC06g31360D</name>
    <name evidence="1" type="ORF">GSBRNA2T00049721001</name>
</gene>
<dbReference type="EMBL" id="LK032012">
    <property type="protein sequence ID" value="CDY11603.1"/>
    <property type="molecule type" value="Genomic_DNA"/>
</dbReference>
<keyword evidence="2" id="KW-1185">Reference proteome</keyword>
<evidence type="ECO:0000313" key="1">
    <source>
        <dbReference type="EMBL" id="CDY11603.1"/>
    </source>
</evidence>
<dbReference type="PaxDb" id="3708-A0A078FHR1"/>
<reference evidence="1 2" key="1">
    <citation type="journal article" date="2014" name="Science">
        <title>Plant genetics. Early allopolyploid evolution in the post-Neolithic Brassica napus oilseed genome.</title>
        <authorList>
            <person name="Chalhoub B."/>
            <person name="Denoeud F."/>
            <person name="Liu S."/>
            <person name="Parkin I.A."/>
            <person name="Tang H."/>
            <person name="Wang X."/>
            <person name="Chiquet J."/>
            <person name="Belcram H."/>
            <person name="Tong C."/>
            <person name="Samans B."/>
            <person name="Correa M."/>
            <person name="Da Silva C."/>
            <person name="Just J."/>
            <person name="Falentin C."/>
            <person name="Koh C.S."/>
            <person name="Le Clainche I."/>
            <person name="Bernard M."/>
            <person name="Bento P."/>
            <person name="Noel B."/>
            <person name="Labadie K."/>
            <person name="Alberti A."/>
            <person name="Charles M."/>
            <person name="Arnaud D."/>
            <person name="Guo H."/>
            <person name="Daviaud C."/>
            <person name="Alamery S."/>
            <person name="Jabbari K."/>
            <person name="Zhao M."/>
            <person name="Edger P.P."/>
            <person name="Chelaifa H."/>
            <person name="Tack D."/>
            <person name="Lassalle G."/>
            <person name="Mestiri I."/>
            <person name="Schnel N."/>
            <person name="Le Paslier M.C."/>
            <person name="Fan G."/>
            <person name="Renault V."/>
            <person name="Bayer P.E."/>
            <person name="Golicz A.A."/>
            <person name="Manoli S."/>
            <person name="Lee T.H."/>
            <person name="Thi V.H."/>
            <person name="Chalabi S."/>
            <person name="Hu Q."/>
            <person name="Fan C."/>
            <person name="Tollenaere R."/>
            <person name="Lu Y."/>
            <person name="Battail C."/>
            <person name="Shen J."/>
            <person name="Sidebottom C.H."/>
            <person name="Wang X."/>
            <person name="Canaguier A."/>
            <person name="Chauveau A."/>
            <person name="Berard A."/>
            <person name="Deniot G."/>
            <person name="Guan M."/>
            <person name="Liu Z."/>
            <person name="Sun F."/>
            <person name="Lim Y.P."/>
            <person name="Lyons E."/>
            <person name="Town C.D."/>
            <person name="Bancroft I."/>
            <person name="Wang X."/>
            <person name="Meng J."/>
            <person name="Ma J."/>
            <person name="Pires J.C."/>
            <person name="King G.J."/>
            <person name="Brunel D."/>
            <person name="Delourme R."/>
            <person name="Renard M."/>
            <person name="Aury J.M."/>
            <person name="Adams K.L."/>
            <person name="Batley J."/>
            <person name="Snowdon R.J."/>
            <person name="Tost J."/>
            <person name="Edwards D."/>
            <person name="Zhou Y."/>
            <person name="Hua W."/>
            <person name="Sharpe A.G."/>
            <person name="Paterson A.H."/>
            <person name="Guan C."/>
            <person name="Wincker P."/>
        </authorList>
    </citation>
    <scope>NUCLEOTIDE SEQUENCE [LARGE SCALE GENOMIC DNA]</scope>
    <source>
        <strain evidence="2">cv. Darmor-bzh</strain>
    </source>
</reference>
<organism evidence="1 2">
    <name type="scientific">Brassica napus</name>
    <name type="common">Rape</name>
    <dbReference type="NCBI Taxonomy" id="3708"/>
    <lineage>
        <taxon>Eukaryota</taxon>
        <taxon>Viridiplantae</taxon>
        <taxon>Streptophyta</taxon>
        <taxon>Embryophyta</taxon>
        <taxon>Tracheophyta</taxon>
        <taxon>Spermatophyta</taxon>
        <taxon>Magnoliopsida</taxon>
        <taxon>eudicotyledons</taxon>
        <taxon>Gunneridae</taxon>
        <taxon>Pentapetalae</taxon>
        <taxon>rosids</taxon>
        <taxon>malvids</taxon>
        <taxon>Brassicales</taxon>
        <taxon>Brassicaceae</taxon>
        <taxon>Brassiceae</taxon>
        <taxon>Brassica</taxon>
    </lineage>
</organism>
<dbReference type="OMA" id="INVEYEF"/>